<accession>A0A0F9EXY0</accession>
<protein>
    <recommendedName>
        <fullName evidence="2">NurA domain-containing protein</fullName>
    </recommendedName>
</protein>
<dbReference type="EMBL" id="LAZR01023308">
    <property type="protein sequence ID" value="KKL78948.1"/>
    <property type="molecule type" value="Genomic_DNA"/>
</dbReference>
<evidence type="ECO:0008006" key="2">
    <source>
        <dbReference type="Google" id="ProtNLM"/>
    </source>
</evidence>
<sequence length="411" mass="47794">MEKLNSIFSRENLEDLFDILKIPFVEWNGSLTLGKTESGLLSNDELLKISETFCFIGSDGTTAKIAKNEPDSPTYISAGLIMWGVDNNETKTYEFNQRLVIDHTRILSHSTIRTVLEIRTALCILISKKFKSRRCANCPFDLSGCQWQNDSFNPWQYFTDKRIVAILDLPVIFTFIKTLPTLDSDNRDYLLTNLRKCFEDIRKYELPVIFVSQKSALKNVIEDLASELDEAINSIDNRAKSLLELISESQEAELTSISLPILVEIRNRMKNKFFSDYDLLEKWLEGIATPSPVFIVKPSEYNNDWGALKFHYLTWGYQEFYNNEWIYFPSSWIRIGYSPALTSMEAHKIFCIDMILGKGHSISLTMAHTACNMYKRSYTRVLIDFYNESRPEKYKLGKNIKDMNKWRFMKK</sequence>
<organism evidence="1">
    <name type="scientific">marine sediment metagenome</name>
    <dbReference type="NCBI Taxonomy" id="412755"/>
    <lineage>
        <taxon>unclassified sequences</taxon>
        <taxon>metagenomes</taxon>
        <taxon>ecological metagenomes</taxon>
    </lineage>
</organism>
<comment type="caution">
    <text evidence="1">The sequence shown here is derived from an EMBL/GenBank/DDBJ whole genome shotgun (WGS) entry which is preliminary data.</text>
</comment>
<dbReference type="AlphaFoldDB" id="A0A0F9EXY0"/>
<proteinExistence type="predicted"/>
<name>A0A0F9EXY0_9ZZZZ</name>
<evidence type="ECO:0000313" key="1">
    <source>
        <dbReference type="EMBL" id="KKL78948.1"/>
    </source>
</evidence>
<gene>
    <name evidence="1" type="ORF">LCGC14_2019730</name>
</gene>
<reference evidence="1" key="1">
    <citation type="journal article" date="2015" name="Nature">
        <title>Complex archaea that bridge the gap between prokaryotes and eukaryotes.</title>
        <authorList>
            <person name="Spang A."/>
            <person name="Saw J.H."/>
            <person name="Jorgensen S.L."/>
            <person name="Zaremba-Niedzwiedzka K."/>
            <person name="Martijn J."/>
            <person name="Lind A.E."/>
            <person name="van Eijk R."/>
            <person name="Schleper C."/>
            <person name="Guy L."/>
            <person name="Ettema T.J."/>
        </authorList>
    </citation>
    <scope>NUCLEOTIDE SEQUENCE</scope>
</reference>